<dbReference type="NCBIfam" id="NF000927">
    <property type="entry name" value="PRK00092.1-1"/>
    <property type="match status" value="1"/>
</dbReference>
<dbReference type="Gene3D" id="2.30.30.180">
    <property type="entry name" value="Ribosome maturation factor RimP, C-terminal domain"/>
    <property type="match status" value="1"/>
</dbReference>
<keyword evidence="7" id="KW-1185">Reference proteome</keyword>
<dbReference type="HAMAP" id="MF_01077">
    <property type="entry name" value="RimP"/>
    <property type="match status" value="1"/>
</dbReference>
<comment type="function">
    <text evidence="3">Required for maturation of 30S ribosomal subunits.</text>
</comment>
<evidence type="ECO:0000259" key="5">
    <source>
        <dbReference type="Pfam" id="PF17384"/>
    </source>
</evidence>
<gene>
    <name evidence="3 6" type="primary">rimP</name>
    <name evidence="6" type="ORF">Lmor_1308</name>
</gene>
<evidence type="ECO:0000256" key="2">
    <source>
        <dbReference type="ARBA" id="ARBA00022517"/>
    </source>
</evidence>
<dbReference type="Proteomes" id="UP000054985">
    <property type="component" value="Unassembled WGS sequence"/>
</dbReference>
<protein>
    <recommendedName>
        <fullName evidence="3">Ribosome maturation factor RimP</fullName>
    </recommendedName>
</protein>
<dbReference type="PANTHER" id="PTHR33867">
    <property type="entry name" value="RIBOSOME MATURATION FACTOR RIMP"/>
    <property type="match status" value="1"/>
</dbReference>
<comment type="caution">
    <text evidence="6">The sequence shown here is derived from an EMBL/GenBank/DDBJ whole genome shotgun (WGS) entry which is preliminary data.</text>
</comment>
<evidence type="ECO:0000259" key="4">
    <source>
        <dbReference type="Pfam" id="PF02576"/>
    </source>
</evidence>
<dbReference type="InterPro" id="IPR028998">
    <property type="entry name" value="RimP_C"/>
</dbReference>
<evidence type="ECO:0000256" key="3">
    <source>
        <dbReference type="HAMAP-Rule" id="MF_01077"/>
    </source>
</evidence>
<dbReference type="SUPFAM" id="SSF74942">
    <property type="entry name" value="YhbC-like, C-terminal domain"/>
    <property type="match status" value="1"/>
</dbReference>
<dbReference type="InterPro" id="IPR035956">
    <property type="entry name" value="RimP_N_sf"/>
</dbReference>
<evidence type="ECO:0000313" key="6">
    <source>
        <dbReference type="EMBL" id="KTD34775.1"/>
    </source>
</evidence>
<reference evidence="6 7" key="1">
    <citation type="submission" date="2015-11" db="EMBL/GenBank/DDBJ databases">
        <title>Genomic analysis of 38 Legionella species identifies large and diverse effector repertoires.</title>
        <authorList>
            <person name="Burstein D."/>
            <person name="Amaro F."/>
            <person name="Zusman T."/>
            <person name="Lifshitz Z."/>
            <person name="Cohen O."/>
            <person name="Gilbert J.A."/>
            <person name="Pupko T."/>
            <person name="Shuman H.A."/>
            <person name="Segal G."/>
        </authorList>
    </citation>
    <scope>NUCLEOTIDE SEQUENCE [LARGE SCALE GENOMIC DNA]</scope>
    <source>
        <strain evidence="6 7">ATCC 43877</strain>
    </source>
</reference>
<dbReference type="SUPFAM" id="SSF75420">
    <property type="entry name" value="YhbC-like, N-terminal domain"/>
    <property type="match status" value="1"/>
</dbReference>
<feature type="domain" description="Ribosome maturation factor RimP C-terminal" evidence="5">
    <location>
        <begin position="152"/>
        <end position="214"/>
    </location>
</feature>
<feature type="domain" description="Ribosome maturation factor RimP N-terminal" evidence="4">
    <location>
        <begin position="77"/>
        <end position="148"/>
    </location>
</feature>
<sequence length="215" mass="23822">MASVDAGWSSLVARRAHNPKVVGSNPAPATTLLEPHLWGFLLCFIGYRANLSRYTDLGVCALFLFVNTMMQDELVHLLAPTVRAMGYELWGCEYLSQGKHSLLRIYIDKPDGIGIEDCQEVSKHISALLDVEDPIPGNYSLEISSPGIPRPLFSAWQYERYAGQPVQLKTFKPVNGKRKLLGTIVSASESSVVLDINNEHHEILFSNIVKANLTV</sequence>
<dbReference type="InterPro" id="IPR003728">
    <property type="entry name" value="Ribosome_maturation_RimP"/>
</dbReference>
<evidence type="ECO:0000313" key="7">
    <source>
        <dbReference type="Proteomes" id="UP000054985"/>
    </source>
</evidence>
<name>A0ABR5RD10_9GAMM</name>
<proteinExistence type="inferred from homology"/>
<keyword evidence="2 3" id="KW-0690">Ribosome biogenesis</keyword>
<dbReference type="Pfam" id="PF02576">
    <property type="entry name" value="RimP_N"/>
    <property type="match status" value="1"/>
</dbReference>
<dbReference type="EMBL" id="LNYN01000019">
    <property type="protein sequence ID" value="KTD34775.1"/>
    <property type="molecule type" value="Genomic_DNA"/>
</dbReference>
<dbReference type="InterPro" id="IPR036847">
    <property type="entry name" value="RimP_C_sf"/>
</dbReference>
<dbReference type="Pfam" id="PF17384">
    <property type="entry name" value="DUF150_C"/>
    <property type="match status" value="1"/>
</dbReference>
<accession>A0ABR5RD10</accession>
<comment type="similarity">
    <text evidence="3">Belongs to the RimP family.</text>
</comment>
<dbReference type="CDD" id="cd01734">
    <property type="entry name" value="YlxS_C"/>
    <property type="match status" value="1"/>
</dbReference>
<organism evidence="6 7">
    <name type="scientific">Legionella moravica</name>
    <dbReference type="NCBI Taxonomy" id="39962"/>
    <lineage>
        <taxon>Bacteria</taxon>
        <taxon>Pseudomonadati</taxon>
        <taxon>Pseudomonadota</taxon>
        <taxon>Gammaproteobacteria</taxon>
        <taxon>Legionellales</taxon>
        <taxon>Legionellaceae</taxon>
        <taxon>Legionella</taxon>
    </lineage>
</organism>
<dbReference type="Gene3D" id="3.30.300.70">
    <property type="entry name" value="RimP-like superfamily, N-terminal"/>
    <property type="match status" value="1"/>
</dbReference>
<dbReference type="InterPro" id="IPR028989">
    <property type="entry name" value="RimP_N"/>
</dbReference>
<keyword evidence="1 3" id="KW-0963">Cytoplasm</keyword>
<comment type="subcellular location">
    <subcellularLocation>
        <location evidence="3">Cytoplasm</location>
    </subcellularLocation>
</comment>
<dbReference type="PANTHER" id="PTHR33867:SF1">
    <property type="entry name" value="RIBOSOME MATURATION FACTOR RIMP"/>
    <property type="match status" value="1"/>
</dbReference>
<evidence type="ECO:0000256" key="1">
    <source>
        <dbReference type="ARBA" id="ARBA00022490"/>
    </source>
</evidence>